<dbReference type="GO" id="GO:0016887">
    <property type="term" value="F:ATP hydrolysis activity"/>
    <property type="evidence" value="ECO:0007669"/>
    <property type="project" value="InterPro"/>
</dbReference>
<feature type="transmembrane region" description="Helical" evidence="2">
    <location>
        <begin position="20"/>
        <end position="41"/>
    </location>
</feature>
<dbReference type="CDD" id="cd19481">
    <property type="entry name" value="RecA-like_protease"/>
    <property type="match status" value="1"/>
</dbReference>
<name>A0A9P6VGD9_9HELO</name>
<dbReference type="Proteomes" id="UP000785200">
    <property type="component" value="Unassembled WGS sequence"/>
</dbReference>
<evidence type="ECO:0000256" key="1">
    <source>
        <dbReference type="SAM" id="MobiDB-lite"/>
    </source>
</evidence>
<dbReference type="Gene3D" id="3.40.50.300">
    <property type="entry name" value="P-loop containing nucleotide triphosphate hydrolases"/>
    <property type="match status" value="1"/>
</dbReference>
<keyword evidence="2" id="KW-1133">Transmembrane helix</keyword>
<dbReference type="EMBL" id="VNKQ01000012">
    <property type="protein sequence ID" value="KAG0647501.1"/>
    <property type="molecule type" value="Genomic_DNA"/>
</dbReference>
<organism evidence="4 5">
    <name type="scientific">Hyphodiscus hymeniophilus</name>
    <dbReference type="NCBI Taxonomy" id="353542"/>
    <lineage>
        <taxon>Eukaryota</taxon>
        <taxon>Fungi</taxon>
        <taxon>Dikarya</taxon>
        <taxon>Ascomycota</taxon>
        <taxon>Pezizomycotina</taxon>
        <taxon>Leotiomycetes</taxon>
        <taxon>Helotiales</taxon>
        <taxon>Hyphodiscaceae</taxon>
        <taxon>Hyphodiscus</taxon>
    </lineage>
</organism>
<dbReference type="InterPro" id="IPR003959">
    <property type="entry name" value="ATPase_AAA_core"/>
</dbReference>
<dbReference type="Pfam" id="PF22942">
    <property type="entry name" value="DUF7025"/>
    <property type="match status" value="1"/>
</dbReference>
<evidence type="ECO:0000259" key="3">
    <source>
        <dbReference type="SMART" id="SM00382"/>
    </source>
</evidence>
<dbReference type="PANTHER" id="PTHR46411:SF3">
    <property type="entry name" value="AAA+ ATPASE DOMAIN-CONTAINING PROTEIN"/>
    <property type="match status" value="1"/>
</dbReference>
<dbReference type="InterPro" id="IPR003593">
    <property type="entry name" value="AAA+_ATPase"/>
</dbReference>
<dbReference type="InterPro" id="IPR054289">
    <property type="entry name" value="DUF7025"/>
</dbReference>
<dbReference type="AlphaFoldDB" id="A0A9P6VGD9"/>
<feature type="region of interest" description="Disordered" evidence="1">
    <location>
        <begin position="260"/>
        <end position="281"/>
    </location>
</feature>
<evidence type="ECO:0000313" key="4">
    <source>
        <dbReference type="EMBL" id="KAG0647501.1"/>
    </source>
</evidence>
<keyword evidence="2" id="KW-0812">Transmembrane</keyword>
<protein>
    <submittedName>
        <fullName evidence="4">ATPase family AAA domain-containing 3B</fullName>
    </submittedName>
</protein>
<keyword evidence="5" id="KW-1185">Reference proteome</keyword>
<dbReference type="PANTHER" id="PTHR46411">
    <property type="entry name" value="FAMILY ATPASE, PUTATIVE-RELATED"/>
    <property type="match status" value="1"/>
</dbReference>
<keyword evidence="2" id="KW-0472">Membrane</keyword>
<accession>A0A9P6VGD9</accession>
<dbReference type="InterPro" id="IPR027417">
    <property type="entry name" value="P-loop_NTPase"/>
</dbReference>
<dbReference type="SMART" id="SM00382">
    <property type="entry name" value="AAA"/>
    <property type="match status" value="1"/>
</dbReference>
<feature type="domain" description="AAA+ ATPase" evidence="3">
    <location>
        <begin position="645"/>
        <end position="770"/>
    </location>
</feature>
<gene>
    <name evidence="4" type="ORF">D0Z07_6698</name>
</gene>
<reference evidence="4" key="1">
    <citation type="submission" date="2019-07" db="EMBL/GenBank/DDBJ databases">
        <title>Hyphodiscus hymeniophilus genome sequencing and assembly.</title>
        <authorList>
            <person name="Kramer G."/>
            <person name="Nodwell J."/>
        </authorList>
    </citation>
    <scope>NUCLEOTIDE SEQUENCE</scope>
    <source>
        <strain evidence="4">ATCC 34498</strain>
    </source>
</reference>
<dbReference type="GO" id="GO:0005524">
    <property type="term" value="F:ATP binding"/>
    <property type="evidence" value="ECO:0007669"/>
    <property type="project" value="InterPro"/>
</dbReference>
<feature type="compositionally biased region" description="Polar residues" evidence="1">
    <location>
        <begin position="267"/>
        <end position="281"/>
    </location>
</feature>
<dbReference type="SUPFAM" id="SSF52540">
    <property type="entry name" value="P-loop containing nucleoside triphosphate hydrolases"/>
    <property type="match status" value="1"/>
</dbReference>
<sequence length="829" mass="92975">MTGFIDNISVLIQAFSDAQVSVLAFLFPGFTSMSAAVQGYLAVDLNIHVSMLCFFGLVVFGCRRLSEEVNGRKEVSISYFEGPPQTLKELLFESDITPPEGAQSGDNGKINRSLGSKTEEVERVERLANEFFARLLDLVFNPAEICSFLLGHKNSPDEAIDSVDQLILKPVRAKSKLPRMSEDAKPNHTQWDEECLATKVLTEMNQIPFAAGQPLTPLSNLHLSPFKCINTLSDVQELTRAVMDMYISSAHVTNCTYSHTPPEGSLEATSTKLDSPTSGSVLPSDHSFARIVITDESAAPKPRASKLAFKTVNEIWDEKAYKYTIEALQQSVHEANELDQYVFVVRARIGHLTDTRMRLLPLLMGGEIPYDLLWALFKPNTFAYTTCPGTKKPRCIRYDFGEERPTADGMEYFHIRGRYVDFDGEVFGEVPIDMGILKFRGSKPINSLDIFPLKYHDNVDQIRAELLKCGQKFGSLSSVKHLQYSGKAFQVVKGEPVAISTSGRIMVDAAQFRKINPNYARPSMIRATNGRRRSSKTVHLFDLFDNGLPPPPCADPVKVDDADVDMQDEDNLTICSPTVLGYSLKDKLWLEFAVDDVTEISWNDSLWDHLAIEAEQKNLTLALAASHTQRTLDYSFDDIVIGKGRGLIILLYGPPGVGKTLTAEALSEYLQRPLYTISAGDLSGDASKLEKQLSTHFELADHWDALLLLDEADVFLRKRDTDHTHNSLVSVFLRKLEYYQGIMLLTTNQVRDFDDAIRSRIHLGLRYNPLGVDTRKLIWKTFLENAITVKGKADYSDKILSDLSRHDLNGRQSRAWMKYGKGKDQIRDN</sequence>
<proteinExistence type="predicted"/>
<evidence type="ECO:0000256" key="2">
    <source>
        <dbReference type="SAM" id="Phobius"/>
    </source>
</evidence>
<evidence type="ECO:0000313" key="5">
    <source>
        <dbReference type="Proteomes" id="UP000785200"/>
    </source>
</evidence>
<comment type="caution">
    <text evidence="4">The sequence shown here is derived from an EMBL/GenBank/DDBJ whole genome shotgun (WGS) entry which is preliminary data.</text>
</comment>
<dbReference type="OrthoDB" id="3558992at2759"/>
<dbReference type="Pfam" id="PF00004">
    <property type="entry name" value="AAA"/>
    <property type="match status" value="1"/>
</dbReference>